<proteinExistence type="predicted"/>
<feature type="domain" description="NAD-dependent epimerase/dehydratase" evidence="1">
    <location>
        <begin position="4"/>
        <end position="224"/>
    </location>
</feature>
<dbReference type="PANTHER" id="PTHR48079:SF5">
    <property type="entry name" value="DEPENDENT EPIMERASE_DEHYDRATASE, PUTATIVE (AFU_ORTHOLOGUE AFUA_7G00180)-RELATED"/>
    <property type="match status" value="1"/>
</dbReference>
<dbReference type="Gene3D" id="3.40.50.720">
    <property type="entry name" value="NAD(P)-binding Rossmann-like Domain"/>
    <property type="match status" value="1"/>
</dbReference>
<dbReference type="VEuPathDB" id="FungiDB:ASPWEDRAFT_111168"/>
<dbReference type="SUPFAM" id="SSF51735">
    <property type="entry name" value="NAD(P)-binding Rossmann-fold domains"/>
    <property type="match status" value="1"/>
</dbReference>
<dbReference type="Proteomes" id="UP000184383">
    <property type="component" value="Unassembled WGS sequence"/>
</dbReference>
<dbReference type="InterPro" id="IPR001509">
    <property type="entry name" value="Epimerase_deHydtase"/>
</dbReference>
<dbReference type="PANTHER" id="PTHR48079">
    <property type="entry name" value="PROTEIN YEEZ"/>
    <property type="match status" value="1"/>
</dbReference>
<dbReference type="STRING" id="1073089.A0A1L9RMI1"/>
<evidence type="ECO:0000259" key="1">
    <source>
        <dbReference type="Pfam" id="PF01370"/>
    </source>
</evidence>
<dbReference type="InterPro" id="IPR036291">
    <property type="entry name" value="NAD(P)-bd_dom_sf"/>
</dbReference>
<dbReference type="Pfam" id="PF01370">
    <property type="entry name" value="Epimerase"/>
    <property type="match status" value="1"/>
</dbReference>
<reference evidence="3" key="1">
    <citation type="journal article" date="2017" name="Genome Biol.">
        <title>Comparative genomics reveals high biological diversity and specific adaptations in the industrially and medically important fungal genus Aspergillus.</title>
        <authorList>
            <person name="de Vries R.P."/>
            <person name="Riley R."/>
            <person name="Wiebenga A."/>
            <person name="Aguilar-Osorio G."/>
            <person name="Amillis S."/>
            <person name="Uchima C.A."/>
            <person name="Anderluh G."/>
            <person name="Asadollahi M."/>
            <person name="Askin M."/>
            <person name="Barry K."/>
            <person name="Battaglia E."/>
            <person name="Bayram O."/>
            <person name="Benocci T."/>
            <person name="Braus-Stromeyer S.A."/>
            <person name="Caldana C."/>
            <person name="Canovas D."/>
            <person name="Cerqueira G.C."/>
            <person name="Chen F."/>
            <person name="Chen W."/>
            <person name="Choi C."/>
            <person name="Clum A."/>
            <person name="Dos Santos R.A."/>
            <person name="Damasio A.R."/>
            <person name="Diallinas G."/>
            <person name="Emri T."/>
            <person name="Fekete E."/>
            <person name="Flipphi M."/>
            <person name="Freyberg S."/>
            <person name="Gallo A."/>
            <person name="Gournas C."/>
            <person name="Habgood R."/>
            <person name="Hainaut M."/>
            <person name="Harispe M.L."/>
            <person name="Henrissat B."/>
            <person name="Hilden K.S."/>
            <person name="Hope R."/>
            <person name="Hossain A."/>
            <person name="Karabika E."/>
            <person name="Karaffa L."/>
            <person name="Karanyi Z."/>
            <person name="Krasevec N."/>
            <person name="Kuo A."/>
            <person name="Kusch H."/>
            <person name="LaButti K."/>
            <person name="Lagendijk E.L."/>
            <person name="Lapidus A."/>
            <person name="Levasseur A."/>
            <person name="Lindquist E."/>
            <person name="Lipzen A."/>
            <person name="Logrieco A.F."/>
            <person name="MacCabe A."/>
            <person name="Maekelae M.R."/>
            <person name="Malavazi I."/>
            <person name="Melin P."/>
            <person name="Meyer V."/>
            <person name="Mielnichuk N."/>
            <person name="Miskei M."/>
            <person name="Molnar A.P."/>
            <person name="Mule G."/>
            <person name="Ngan C.Y."/>
            <person name="Orejas M."/>
            <person name="Orosz E."/>
            <person name="Ouedraogo J.P."/>
            <person name="Overkamp K.M."/>
            <person name="Park H.-S."/>
            <person name="Perrone G."/>
            <person name="Piumi F."/>
            <person name="Punt P.J."/>
            <person name="Ram A.F."/>
            <person name="Ramon A."/>
            <person name="Rauscher S."/>
            <person name="Record E."/>
            <person name="Riano-Pachon D.M."/>
            <person name="Robert V."/>
            <person name="Roehrig J."/>
            <person name="Ruller R."/>
            <person name="Salamov A."/>
            <person name="Salih N.S."/>
            <person name="Samson R.A."/>
            <person name="Sandor E."/>
            <person name="Sanguinetti M."/>
            <person name="Schuetze T."/>
            <person name="Sepcic K."/>
            <person name="Shelest E."/>
            <person name="Sherlock G."/>
            <person name="Sophianopoulou V."/>
            <person name="Squina F.M."/>
            <person name="Sun H."/>
            <person name="Susca A."/>
            <person name="Todd R.B."/>
            <person name="Tsang A."/>
            <person name="Unkles S.E."/>
            <person name="van de Wiele N."/>
            <person name="van Rossen-Uffink D."/>
            <person name="Oliveira J.V."/>
            <person name="Vesth T.C."/>
            <person name="Visser J."/>
            <person name="Yu J.-H."/>
            <person name="Zhou M."/>
            <person name="Andersen M.R."/>
            <person name="Archer D.B."/>
            <person name="Baker S.E."/>
            <person name="Benoit I."/>
            <person name="Brakhage A.A."/>
            <person name="Braus G.H."/>
            <person name="Fischer R."/>
            <person name="Frisvad J.C."/>
            <person name="Goldman G.H."/>
            <person name="Houbraken J."/>
            <person name="Oakley B."/>
            <person name="Pocsi I."/>
            <person name="Scazzocchio C."/>
            <person name="Seiboth B."/>
            <person name="vanKuyk P.A."/>
            <person name="Wortman J."/>
            <person name="Dyer P.S."/>
            <person name="Grigoriev I.V."/>
        </authorList>
    </citation>
    <scope>NUCLEOTIDE SEQUENCE [LARGE SCALE GENOMIC DNA]</scope>
    <source>
        <strain evidence="3">DTO 134E9</strain>
    </source>
</reference>
<dbReference type="EMBL" id="KV878212">
    <property type="protein sequence ID" value="OJJ36028.1"/>
    <property type="molecule type" value="Genomic_DNA"/>
</dbReference>
<evidence type="ECO:0000313" key="2">
    <source>
        <dbReference type="EMBL" id="OJJ36028.1"/>
    </source>
</evidence>
<accession>A0A1L9RMI1</accession>
<dbReference type="RefSeq" id="XP_040689704.1">
    <property type="nucleotide sequence ID" value="XM_040828228.1"/>
</dbReference>
<organism evidence="2 3">
    <name type="scientific">Aspergillus wentii DTO 134E9</name>
    <dbReference type="NCBI Taxonomy" id="1073089"/>
    <lineage>
        <taxon>Eukaryota</taxon>
        <taxon>Fungi</taxon>
        <taxon>Dikarya</taxon>
        <taxon>Ascomycota</taxon>
        <taxon>Pezizomycotina</taxon>
        <taxon>Eurotiomycetes</taxon>
        <taxon>Eurotiomycetidae</taxon>
        <taxon>Eurotiales</taxon>
        <taxon>Aspergillaceae</taxon>
        <taxon>Aspergillus</taxon>
        <taxon>Aspergillus subgen. Cremei</taxon>
    </lineage>
</organism>
<evidence type="ECO:0000313" key="3">
    <source>
        <dbReference type="Proteomes" id="UP000184383"/>
    </source>
</evidence>
<keyword evidence="3" id="KW-1185">Reference proteome</keyword>
<name>A0A1L9RMI1_ASPWE</name>
<dbReference type="GO" id="GO:0005737">
    <property type="term" value="C:cytoplasm"/>
    <property type="evidence" value="ECO:0007669"/>
    <property type="project" value="TreeGrafter"/>
</dbReference>
<sequence>MPRIFMTGASGFIGSTIAELAITRGYQIYGLSRTEATDAKLTQLGVVPVRGDLHSLDVLRDQSAQADIVMHLADALAGNFGMDYEEVLRIDFAAVDAIGEGLQGSNKPLVVTSGSLVVAPDPTGAETDETSPLNENPLNGRIRAERHALELAGKGVKVSVIRLAPFVYGRGGSGIRLFMGMFKNAGQAFYVDDGAVKTSAVHVDDAAQLYLLAAEQAKAGDVFNGVSSTTVTIRELSEAMGEILDLPVVSLPYDKTVGQMGEFLARFLSSENRGSGGKAERELGWKPAGMGILEDIKSGSYVAVAEGLK</sequence>
<dbReference type="OrthoDB" id="10262413at2759"/>
<dbReference type="GO" id="GO:0004029">
    <property type="term" value="F:aldehyde dehydrogenase (NAD+) activity"/>
    <property type="evidence" value="ECO:0007669"/>
    <property type="project" value="TreeGrafter"/>
</dbReference>
<protein>
    <recommendedName>
        <fullName evidence="1">NAD-dependent epimerase/dehydratase domain-containing protein</fullName>
    </recommendedName>
</protein>
<gene>
    <name evidence="2" type="ORF">ASPWEDRAFT_111168</name>
</gene>
<dbReference type="GeneID" id="63744076"/>
<dbReference type="AlphaFoldDB" id="A0A1L9RMI1"/>
<dbReference type="InterPro" id="IPR051783">
    <property type="entry name" value="NAD(P)-dependent_oxidoreduct"/>
</dbReference>